<keyword evidence="3 8" id="KW-0812">Transmembrane</keyword>
<evidence type="ECO:0000256" key="4">
    <source>
        <dbReference type="ARBA" id="ARBA00022989"/>
    </source>
</evidence>
<evidence type="ECO:0000256" key="7">
    <source>
        <dbReference type="ARBA" id="ARBA00023211"/>
    </source>
</evidence>
<feature type="transmembrane region" description="Helical" evidence="8">
    <location>
        <begin position="130"/>
        <end position="151"/>
    </location>
</feature>
<evidence type="ECO:0000256" key="8">
    <source>
        <dbReference type="HAMAP-Rule" id="MF_01521"/>
    </source>
</evidence>
<feature type="transmembrane region" description="Helical" evidence="8">
    <location>
        <begin position="101"/>
        <end position="124"/>
    </location>
</feature>
<dbReference type="HAMAP" id="MF_01521">
    <property type="entry name" value="MntP_pump"/>
    <property type="match status" value="1"/>
</dbReference>
<reference evidence="9" key="1">
    <citation type="submission" date="2020-10" db="EMBL/GenBank/DDBJ databases">
        <authorList>
            <person name="Gilroy R."/>
        </authorList>
    </citation>
    <scope>NUCLEOTIDE SEQUENCE</scope>
    <source>
        <strain evidence="9">CHK181-108</strain>
    </source>
</reference>
<dbReference type="EMBL" id="DVLU01000051">
    <property type="protein sequence ID" value="HIT85303.1"/>
    <property type="molecule type" value="Genomic_DNA"/>
</dbReference>
<evidence type="ECO:0000313" key="9">
    <source>
        <dbReference type="EMBL" id="HIT85303.1"/>
    </source>
</evidence>
<accession>A0A9D1H2Z9</accession>
<protein>
    <recommendedName>
        <fullName evidence="8">Putative manganese efflux pump MntP</fullName>
    </recommendedName>
</protein>
<dbReference type="PANTHER" id="PTHR35529">
    <property type="entry name" value="MANGANESE EFFLUX PUMP MNTP-RELATED"/>
    <property type="match status" value="1"/>
</dbReference>
<dbReference type="Pfam" id="PF02659">
    <property type="entry name" value="Mntp"/>
    <property type="match status" value="1"/>
</dbReference>
<dbReference type="Proteomes" id="UP000824165">
    <property type="component" value="Unassembled WGS sequence"/>
</dbReference>
<feature type="transmembrane region" description="Helical" evidence="8">
    <location>
        <begin position="163"/>
        <end position="180"/>
    </location>
</feature>
<feature type="transmembrane region" description="Helical" evidence="8">
    <location>
        <begin position="6"/>
        <end position="27"/>
    </location>
</feature>
<keyword evidence="1 8" id="KW-0813">Transport</keyword>
<dbReference type="InterPro" id="IPR022929">
    <property type="entry name" value="Put_MntP"/>
</dbReference>
<evidence type="ECO:0000256" key="1">
    <source>
        <dbReference type="ARBA" id="ARBA00022448"/>
    </source>
</evidence>
<comment type="subcellular location">
    <subcellularLocation>
        <location evidence="8">Cell membrane</location>
        <topology evidence="8">Multi-pass membrane protein</topology>
    </subcellularLocation>
</comment>
<reference evidence="9" key="2">
    <citation type="journal article" date="2021" name="PeerJ">
        <title>Extensive microbial diversity within the chicken gut microbiome revealed by metagenomics and culture.</title>
        <authorList>
            <person name="Gilroy R."/>
            <person name="Ravi A."/>
            <person name="Getino M."/>
            <person name="Pursley I."/>
            <person name="Horton D.L."/>
            <person name="Alikhan N.F."/>
            <person name="Baker D."/>
            <person name="Gharbi K."/>
            <person name="Hall N."/>
            <person name="Watson M."/>
            <person name="Adriaenssens E.M."/>
            <person name="Foster-Nyarko E."/>
            <person name="Jarju S."/>
            <person name="Secka A."/>
            <person name="Antonio M."/>
            <person name="Oren A."/>
            <person name="Chaudhuri R.R."/>
            <person name="La Ragione R."/>
            <person name="Hildebrand F."/>
            <person name="Pallen M.J."/>
        </authorList>
    </citation>
    <scope>NUCLEOTIDE SEQUENCE</scope>
    <source>
        <strain evidence="9">CHK181-108</strain>
    </source>
</reference>
<keyword evidence="2 8" id="KW-1003">Cell membrane</keyword>
<organism evidence="9 10">
    <name type="scientific">Candidatus Ornithomonoglobus intestinigallinarum</name>
    <dbReference type="NCBI Taxonomy" id="2840894"/>
    <lineage>
        <taxon>Bacteria</taxon>
        <taxon>Bacillati</taxon>
        <taxon>Bacillota</taxon>
        <taxon>Clostridia</taxon>
        <taxon>Candidatus Ornithomonoglobus</taxon>
    </lineage>
</organism>
<evidence type="ECO:0000256" key="3">
    <source>
        <dbReference type="ARBA" id="ARBA00022692"/>
    </source>
</evidence>
<sequence length="185" mass="19607">MDIVSILILAAALAMDAFGVSVSDGIIIRRIRLRDACKIGLFFGGFQFIMPCIGSFLAGFAMRYIESFDHWIAFGLLVILGIKMIIEALKEEKEVPKNPLGLATLTLMAIATSIDALAAGITVAAVGTPILMPAVIIGVVAFGFSFSGLYIGSRFGDILGEKAEILGGIMLILIGVKTLTEHLMG</sequence>
<evidence type="ECO:0000256" key="6">
    <source>
        <dbReference type="ARBA" id="ARBA00023136"/>
    </source>
</evidence>
<gene>
    <name evidence="8" type="primary">mntP</name>
    <name evidence="9" type="ORF">IAA60_05285</name>
</gene>
<name>A0A9D1H2Z9_9FIRM</name>
<feature type="transmembrane region" description="Helical" evidence="8">
    <location>
        <begin position="39"/>
        <end position="65"/>
    </location>
</feature>
<keyword evidence="5 8" id="KW-0406">Ion transport</keyword>
<dbReference type="InterPro" id="IPR003810">
    <property type="entry name" value="Mntp/YtaF"/>
</dbReference>
<keyword evidence="6 8" id="KW-0472">Membrane</keyword>
<dbReference type="PANTHER" id="PTHR35529:SF1">
    <property type="entry name" value="MANGANESE EFFLUX PUMP MNTP-RELATED"/>
    <property type="match status" value="1"/>
</dbReference>
<proteinExistence type="inferred from homology"/>
<evidence type="ECO:0000256" key="5">
    <source>
        <dbReference type="ARBA" id="ARBA00023065"/>
    </source>
</evidence>
<feature type="transmembrane region" description="Helical" evidence="8">
    <location>
        <begin position="71"/>
        <end position="89"/>
    </location>
</feature>
<dbReference type="GO" id="GO:0005384">
    <property type="term" value="F:manganese ion transmembrane transporter activity"/>
    <property type="evidence" value="ECO:0007669"/>
    <property type="project" value="UniProtKB-UniRule"/>
</dbReference>
<comment type="function">
    <text evidence="8">Probably functions as a manganese efflux pump.</text>
</comment>
<comment type="similarity">
    <text evidence="8">Belongs to the MntP (TC 9.B.29) family.</text>
</comment>
<evidence type="ECO:0000313" key="10">
    <source>
        <dbReference type="Proteomes" id="UP000824165"/>
    </source>
</evidence>
<dbReference type="GO" id="GO:0005886">
    <property type="term" value="C:plasma membrane"/>
    <property type="evidence" value="ECO:0007669"/>
    <property type="project" value="UniProtKB-SubCell"/>
</dbReference>
<keyword evidence="4 8" id="KW-1133">Transmembrane helix</keyword>
<comment type="caution">
    <text evidence="9">The sequence shown here is derived from an EMBL/GenBank/DDBJ whole genome shotgun (WGS) entry which is preliminary data.</text>
</comment>
<keyword evidence="7 8" id="KW-0464">Manganese</keyword>
<evidence type="ECO:0000256" key="2">
    <source>
        <dbReference type="ARBA" id="ARBA00022475"/>
    </source>
</evidence>
<dbReference type="AlphaFoldDB" id="A0A9D1H2Z9"/>